<dbReference type="Proteomes" id="UP000215703">
    <property type="component" value="Chromosome"/>
</dbReference>
<organism evidence="1 2">
    <name type="scientific">Bradyrhizobium ottawaense</name>
    <dbReference type="NCBI Taxonomy" id="931866"/>
    <lineage>
        <taxon>Bacteria</taxon>
        <taxon>Pseudomonadati</taxon>
        <taxon>Pseudomonadota</taxon>
        <taxon>Alphaproteobacteria</taxon>
        <taxon>Hyphomicrobiales</taxon>
        <taxon>Nitrobacteraceae</taxon>
        <taxon>Bradyrhizobium</taxon>
    </lineage>
</organism>
<name>A0A2U8PJW5_9BRAD</name>
<reference evidence="1 2" key="1">
    <citation type="journal article" date="2014" name="Int. J. Syst. Evol. Microbiol.">
        <title>Bradyrhizobium ottawaense sp. nov., a symbiotic nitrogen fixing bacterium from root nodules of soybeans in Canada.</title>
        <authorList>
            <person name="Yu X."/>
            <person name="Cloutier S."/>
            <person name="Tambong J.T."/>
            <person name="Bromfield E.S."/>
        </authorList>
    </citation>
    <scope>NUCLEOTIDE SEQUENCE [LARGE SCALE GENOMIC DNA]</scope>
    <source>
        <strain evidence="1 2">OO99</strain>
    </source>
</reference>
<protein>
    <submittedName>
        <fullName evidence="1">Uncharacterized protein</fullName>
    </submittedName>
</protein>
<proteinExistence type="predicted"/>
<reference evidence="1 2" key="2">
    <citation type="journal article" date="2017" name="Syst. Appl. Microbiol.">
        <title>Soybeans inoculated with root zone soils of Canadian native legumes harbour diverse and novel Bradyrhizobium spp. that possess agricultural potential.</title>
        <authorList>
            <person name="Bromfield E.S.P."/>
            <person name="Cloutier S."/>
            <person name="Tambong J.T."/>
            <person name="Tran Thi T.V."/>
        </authorList>
    </citation>
    <scope>NUCLEOTIDE SEQUENCE [LARGE SCALE GENOMIC DNA]</scope>
    <source>
        <strain evidence="1 2">OO99</strain>
    </source>
</reference>
<dbReference type="AlphaFoldDB" id="A0A2U8PJW5"/>
<gene>
    <name evidence="1" type="ORF">CIT37_12825</name>
</gene>
<accession>A0A2U8PJW5</accession>
<evidence type="ECO:0000313" key="1">
    <source>
        <dbReference type="EMBL" id="AWL98041.1"/>
    </source>
</evidence>
<dbReference type="EMBL" id="CP029425">
    <property type="protein sequence ID" value="AWL98041.1"/>
    <property type="molecule type" value="Genomic_DNA"/>
</dbReference>
<evidence type="ECO:0000313" key="2">
    <source>
        <dbReference type="Proteomes" id="UP000215703"/>
    </source>
</evidence>
<sequence>MEAPPAHMTWTGLIRSSGCGIPPATCDNVCGEAGFPRERPSYRSFPMEPQGVDAWLMSERRHNPAKQPCAGRRAPSAAPCGRVRSALSMLTFYINRANSAVVPDKRSSWQRVALPGAER</sequence>